<comment type="function">
    <text evidence="8">Toxic component of a toxin-antitoxin (TA) system. An RNase.</text>
</comment>
<dbReference type="SUPFAM" id="SSF88723">
    <property type="entry name" value="PIN domain-like"/>
    <property type="match status" value="1"/>
</dbReference>
<dbReference type="InterPro" id="IPR050556">
    <property type="entry name" value="Type_II_TA_system_RNase"/>
</dbReference>
<dbReference type="Proteomes" id="UP000783863">
    <property type="component" value="Unassembled WGS sequence"/>
</dbReference>
<keyword evidence="8" id="KW-0800">Toxin</keyword>
<dbReference type="InterPro" id="IPR002716">
    <property type="entry name" value="PIN_dom"/>
</dbReference>
<dbReference type="GO" id="GO:0016787">
    <property type="term" value="F:hydrolase activity"/>
    <property type="evidence" value="ECO:0007669"/>
    <property type="project" value="UniProtKB-KW"/>
</dbReference>
<dbReference type="InterPro" id="IPR022907">
    <property type="entry name" value="VapC_family"/>
</dbReference>
<evidence type="ECO:0000313" key="11">
    <source>
        <dbReference type="Proteomes" id="UP000783863"/>
    </source>
</evidence>
<proteinExistence type="inferred from homology"/>
<dbReference type="HAMAP" id="MF_00265">
    <property type="entry name" value="VapC_Nob1"/>
    <property type="match status" value="1"/>
</dbReference>
<dbReference type="PANTHER" id="PTHR33653">
    <property type="entry name" value="RIBONUCLEASE VAPC2"/>
    <property type="match status" value="1"/>
</dbReference>
<keyword evidence="3 8" id="KW-0540">Nuclease</keyword>
<keyword evidence="4 8" id="KW-0479">Metal-binding</keyword>
<keyword evidence="2 8" id="KW-1277">Toxin-antitoxin system</keyword>
<dbReference type="GO" id="GO:0090729">
    <property type="term" value="F:toxin activity"/>
    <property type="evidence" value="ECO:0007669"/>
    <property type="project" value="UniProtKB-KW"/>
</dbReference>
<dbReference type="Pfam" id="PF01850">
    <property type="entry name" value="PIN"/>
    <property type="match status" value="1"/>
</dbReference>
<evidence type="ECO:0000313" key="10">
    <source>
        <dbReference type="EMBL" id="MBX0304305.1"/>
    </source>
</evidence>
<dbReference type="GO" id="GO:0000287">
    <property type="term" value="F:magnesium ion binding"/>
    <property type="evidence" value="ECO:0007669"/>
    <property type="project" value="UniProtKB-UniRule"/>
</dbReference>
<dbReference type="EC" id="3.1.-.-" evidence="8"/>
<evidence type="ECO:0000256" key="6">
    <source>
        <dbReference type="ARBA" id="ARBA00022842"/>
    </source>
</evidence>
<feature type="domain" description="PIN" evidence="9">
    <location>
        <begin position="5"/>
        <end position="120"/>
    </location>
</feature>
<dbReference type="AlphaFoldDB" id="A0A8J7YDW3"/>
<dbReference type="GO" id="GO:0004540">
    <property type="term" value="F:RNA nuclease activity"/>
    <property type="evidence" value="ECO:0007669"/>
    <property type="project" value="InterPro"/>
</dbReference>
<reference evidence="10" key="1">
    <citation type="submission" date="2021-06" db="EMBL/GenBank/DDBJ databases">
        <title>Halomicroarcula sp. F24A a new haloarchaeum isolated from saline soil.</title>
        <authorList>
            <person name="Duran-Viseras A."/>
            <person name="Sanchez-Porro C."/>
            <person name="Ventosa A."/>
        </authorList>
    </citation>
    <scope>NUCLEOTIDE SEQUENCE</scope>
    <source>
        <strain evidence="10">F24A</strain>
    </source>
</reference>
<evidence type="ECO:0000256" key="2">
    <source>
        <dbReference type="ARBA" id="ARBA00022649"/>
    </source>
</evidence>
<evidence type="ECO:0000256" key="8">
    <source>
        <dbReference type="HAMAP-Rule" id="MF_00265"/>
    </source>
</evidence>
<protein>
    <recommendedName>
        <fullName evidence="8">Ribonuclease VapC</fullName>
        <shortName evidence="8">RNase VapC</shortName>
        <ecNumber evidence="8">3.1.-.-</ecNumber>
    </recommendedName>
    <alternativeName>
        <fullName evidence="8">Putative toxin VapC</fullName>
    </alternativeName>
</protein>
<dbReference type="PANTHER" id="PTHR33653:SF1">
    <property type="entry name" value="RIBONUCLEASE VAPC2"/>
    <property type="match status" value="1"/>
</dbReference>
<dbReference type="EMBL" id="RKLQ01000002">
    <property type="protein sequence ID" value="MBX0304305.1"/>
    <property type="molecule type" value="Genomic_DNA"/>
</dbReference>
<dbReference type="InterPro" id="IPR029060">
    <property type="entry name" value="PIN-like_dom_sf"/>
</dbReference>
<sequence>MTLLCLDNSVVAKFARPDPDSSVVSYLQRNASEAWAIPATVLFEYLRYYSEASAVHQHHHALTQRIERVLPLTEGVAVEAVLLEHSLDQQDIRLNLADLLHAATAREHDATFVTCDAAAFGRAPVQELLEIDIVDVGE</sequence>
<comment type="caution">
    <text evidence="10">The sequence shown here is derived from an EMBL/GenBank/DDBJ whole genome shotgun (WGS) entry which is preliminary data.</text>
</comment>
<evidence type="ECO:0000259" key="9">
    <source>
        <dbReference type="Pfam" id="PF01850"/>
    </source>
</evidence>
<evidence type="ECO:0000256" key="4">
    <source>
        <dbReference type="ARBA" id="ARBA00022723"/>
    </source>
</evidence>
<feature type="binding site" evidence="8">
    <location>
        <position position="7"/>
    </location>
    <ligand>
        <name>Mg(2+)</name>
        <dbReference type="ChEBI" id="CHEBI:18420"/>
    </ligand>
</feature>
<evidence type="ECO:0000256" key="3">
    <source>
        <dbReference type="ARBA" id="ARBA00022722"/>
    </source>
</evidence>
<evidence type="ECO:0000256" key="1">
    <source>
        <dbReference type="ARBA" id="ARBA00001946"/>
    </source>
</evidence>
<comment type="similarity">
    <text evidence="7 8">Belongs to the PINc/VapC protein family.</text>
</comment>
<evidence type="ECO:0000256" key="7">
    <source>
        <dbReference type="ARBA" id="ARBA00038093"/>
    </source>
</evidence>
<gene>
    <name evidence="8" type="primary">vapC</name>
    <name evidence="10" type="ORF">EGD98_11565</name>
</gene>
<organism evidence="10 11">
    <name type="scientific">Haloarcula salinisoli</name>
    <dbReference type="NCBI Taxonomy" id="2487746"/>
    <lineage>
        <taxon>Archaea</taxon>
        <taxon>Methanobacteriati</taxon>
        <taxon>Methanobacteriota</taxon>
        <taxon>Stenosarchaea group</taxon>
        <taxon>Halobacteria</taxon>
        <taxon>Halobacteriales</taxon>
        <taxon>Haloarculaceae</taxon>
        <taxon>Haloarcula</taxon>
    </lineage>
</organism>
<keyword evidence="6 8" id="KW-0460">Magnesium</keyword>
<dbReference type="RefSeq" id="WP_220588524.1">
    <property type="nucleotide sequence ID" value="NZ_RKLQ01000002.1"/>
</dbReference>
<dbReference type="CDD" id="cd09881">
    <property type="entry name" value="PIN_VapC4-5_FitB-like"/>
    <property type="match status" value="1"/>
</dbReference>
<accession>A0A8J7YDW3</accession>
<keyword evidence="11" id="KW-1185">Reference proteome</keyword>
<evidence type="ECO:0000256" key="5">
    <source>
        <dbReference type="ARBA" id="ARBA00022801"/>
    </source>
</evidence>
<name>A0A8J7YDW3_9EURY</name>
<comment type="cofactor">
    <cofactor evidence="1 8">
        <name>Mg(2+)</name>
        <dbReference type="ChEBI" id="CHEBI:18420"/>
    </cofactor>
</comment>
<feature type="binding site" evidence="8">
    <location>
        <position position="98"/>
    </location>
    <ligand>
        <name>Mg(2+)</name>
        <dbReference type="ChEBI" id="CHEBI:18420"/>
    </ligand>
</feature>
<dbReference type="Gene3D" id="3.40.50.1010">
    <property type="entry name" value="5'-nuclease"/>
    <property type="match status" value="1"/>
</dbReference>
<keyword evidence="5 8" id="KW-0378">Hydrolase</keyword>